<feature type="compositionally biased region" description="Basic residues" evidence="1">
    <location>
        <begin position="304"/>
        <end position="315"/>
    </location>
</feature>
<feature type="region of interest" description="Disordered" evidence="1">
    <location>
        <begin position="212"/>
        <end position="335"/>
    </location>
</feature>
<feature type="compositionally biased region" description="Polar residues" evidence="1">
    <location>
        <begin position="284"/>
        <end position="294"/>
    </location>
</feature>
<organism evidence="2 3">
    <name type="scientific">Syncephalastrum racemosum</name>
    <name type="common">Filamentous fungus</name>
    <dbReference type="NCBI Taxonomy" id="13706"/>
    <lineage>
        <taxon>Eukaryota</taxon>
        <taxon>Fungi</taxon>
        <taxon>Fungi incertae sedis</taxon>
        <taxon>Mucoromycota</taxon>
        <taxon>Mucoromycotina</taxon>
        <taxon>Mucoromycetes</taxon>
        <taxon>Mucorales</taxon>
        <taxon>Syncephalastraceae</taxon>
        <taxon>Syncephalastrum</taxon>
    </lineage>
</organism>
<gene>
    <name evidence="2" type="ORF">BCR43DRAFT_539789</name>
</gene>
<keyword evidence="3" id="KW-1185">Reference proteome</keyword>
<proteinExistence type="predicted"/>
<feature type="region of interest" description="Disordered" evidence="1">
    <location>
        <begin position="43"/>
        <end position="84"/>
    </location>
</feature>
<dbReference type="InParanoid" id="A0A1X2HL01"/>
<dbReference type="AlphaFoldDB" id="A0A1X2HL01"/>
<dbReference type="EMBL" id="MCGN01000002">
    <property type="protein sequence ID" value="ORY99954.1"/>
    <property type="molecule type" value="Genomic_DNA"/>
</dbReference>
<feature type="compositionally biased region" description="Polar residues" evidence="1">
    <location>
        <begin position="321"/>
        <end position="335"/>
    </location>
</feature>
<evidence type="ECO:0000256" key="1">
    <source>
        <dbReference type="SAM" id="MobiDB-lite"/>
    </source>
</evidence>
<accession>A0A1X2HL01</accession>
<feature type="region of interest" description="Disordered" evidence="1">
    <location>
        <begin position="119"/>
        <end position="138"/>
    </location>
</feature>
<reference evidence="2 3" key="1">
    <citation type="submission" date="2016-07" db="EMBL/GenBank/DDBJ databases">
        <title>Pervasive Adenine N6-methylation of Active Genes in Fungi.</title>
        <authorList>
            <consortium name="DOE Joint Genome Institute"/>
            <person name="Mondo S.J."/>
            <person name="Dannebaum R.O."/>
            <person name="Kuo R.C."/>
            <person name="Labutti K."/>
            <person name="Haridas S."/>
            <person name="Kuo A."/>
            <person name="Salamov A."/>
            <person name="Ahrendt S.R."/>
            <person name="Lipzen A."/>
            <person name="Sullivan W."/>
            <person name="Andreopoulos W.B."/>
            <person name="Clum A."/>
            <person name="Lindquist E."/>
            <person name="Daum C."/>
            <person name="Ramamoorthy G.K."/>
            <person name="Gryganskyi A."/>
            <person name="Culley D."/>
            <person name="Magnuson J.K."/>
            <person name="James T.Y."/>
            <person name="O'Malley M.A."/>
            <person name="Stajich J.E."/>
            <person name="Spatafora J.W."/>
            <person name="Visel A."/>
            <person name="Grigoriev I.V."/>
        </authorList>
    </citation>
    <scope>NUCLEOTIDE SEQUENCE [LARGE SCALE GENOMIC DNA]</scope>
    <source>
        <strain evidence="2 3">NRRL 2496</strain>
    </source>
</reference>
<name>A0A1X2HL01_SYNRA</name>
<feature type="compositionally biased region" description="Basic and acidic residues" evidence="1">
    <location>
        <begin position="229"/>
        <end position="266"/>
    </location>
</feature>
<feature type="compositionally biased region" description="Low complexity" evidence="1">
    <location>
        <begin position="119"/>
        <end position="132"/>
    </location>
</feature>
<comment type="caution">
    <text evidence="2">The sequence shown here is derived from an EMBL/GenBank/DDBJ whole genome shotgun (WGS) entry which is preliminary data.</text>
</comment>
<evidence type="ECO:0000313" key="3">
    <source>
        <dbReference type="Proteomes" id="UP000242180"/>
    </source>
</evidence>
<sequence>MLLRLNPIIRADVGCPDARLYKQTIATDTSVGASLKDCSDACSPATTTTSMTSPGQAAPGDTTNASGIDFKRDSGFESTVESDRSSVYLRKHDRKYSTSPYDYNSLPIVDIDDLSSINSNEESSTAASSNHTSTHHGPHCAQVVSFSELAHVERPGSPELPAKRHPIQLDHAPQDWHWTPRATVTAEDEAEEARRFLFYQQQRHQQRIAAANKEEPVNTRNSRCPRVPNPRDRCKDIKERTRPIVNPDLKRSPEKNQVRPAEEQRPKRATKTPLLPKSPVISIVSRQQNHQQQDTKPCNNTKNNNKKRTIFKKLKNAFPANHSTPSASPVSSTKS</sequence>
<evidence type="ECO:0000313" key="2">
    <source>
        <dbReference type="EMBL" id="ORY99954.1"/>
    </source>
</evidence>
<dbReference type="Proteomes" id="UP000242180">
    <property type="component" value="Unassembled WGS sequence"/>
</dbReference>
<protein>
    <submittedName>
        <fullName evidence="2">Uncharacterized protein</fullName>
    </submittedName>
</protein>